<dbReference type="PANTHER" id="PTHR46376:SF1">
    <property type="entry name" value="LEUCINE-ZIPPER-LIKE TRANSCRIPTIONAL REGULATOR 1"/>
    <property type="match status" value="1"/>
</dbReference>
<dbReference type="GO" id="GO:0005794">
    <property type="term" value="C:Golgi apparatus"/>
    <property type="evidence" value="ECO:0007669"/>
    <property type="project" value="TreeGrafter"/>
</dbReference>
<dbReference type="Proteomes" id="UP001474421">
    <property type="component" value="Unassembled WGS sequence"/>
</dbReference>
<feature type="compositionally biased region" description="Basic and acidic residues" evidence="3">
    <location>
        <begin position="81"/>
        <end position="107"/>
    </location>
</feature>
<dbReference type="InterPro" id="IPR015915">
    <property type="entry name" value="Kelch-typ_b-propeller"/>
</dbReference>
<keyword evidence="2" id="KW-0677">Repeat</keyword>
<comment type="caution">
    <text evidence="4">The sequence shown here is derived from an EMBL/GenBank/DDBJ whole genome shotgun (WGS) entry which is preliminary data.</text>
</comment>
<keyword evidence="1" id="KW-0880">Kelch repeat</keyword>
<evidence type="ECO:0000256" key="2">
    <source>
        <dbReference type="ARBA" id="ARBA00022737"/>
    </source>
</evidence>
<evidence type="ECO:0000256" key="3">
    <source>
        <dbReference type="SAM" id="MobiDB-lite"/>
    </source>
</evidence>
<protein>
    <submittedName>
        <fullName evidence="4">Leucine-zipper-like transcriptional regulator 1</fullName>
    </submittedName>
</protein>
<keyword evidence="5" id="KW-1185">Reference proteome</keyword>
<accession>A0AAW1C907</accession>
<evidence type="ECO:0000256" key="1">
    <source>
        <dbReference type="ARBA" id="ARBA00022441"/>
    </source>
</evidence>
<evidence type="ECO:0000313" key="4">
    <source>
        <dbReference type="EMBL" id="KAK9410503.1"/>
    </source>
</evidence>
<dbReference type="Pfam" id="PF24681">
    <property type="entry name" value="Kelch_KLHDC2_KLHL20_DRC7"/>
    <property type="match status" value="1"/>
</dbReference>
<sequence>MCHILSFWGGHPRGRRTAPSTRNVESELARFRASSQPLGGRPICFRAGPGVGGERFGPSASSAAEAEGGGDSGKRRARLSSSREDEGGGTETHKETARGWPERRASSQDRQGGNRLQRYVLRRRGWILLRAWSYCLAGLVSTWMCFPANTGMKRKTALSWNPVKQSKISPCDRYKHACCICRGFLYVYGGRRNTSLSDFWRFKIVSNEWEKLDNSNDGPEELEEHTMVDYQDILYIFGGMVDSAFTQKINPLWMYDTDRIIRLTRKRQPDAEDNMTANAHATKWIPCRLPAVEGELQVPVNRKGHSAQRHVLVWRINGTERTEGLLAVGFYSHQLVQYQEKPGTSKSGGPFCFNLGRFHASPWRRPF</sequence>
<proteinExistence type="predicted"/>
<dbReference type="InterPro" id="IPR051568">
    <property type="entry name" value="LZTR1/Attractin"/>
</dbReference>
<reference evidence="4 5" key="1">
    <citation type="journal article" date="2024" name="Proc. Natl. Acad. Sci. U.S.A.">
        <title>The genetic regulatory architecture and epigenomic basis for age-related changes in rattlesnake venom.</title>
        <authorList>
            <person name="Hogan M.P."/>
            <person name="Holding M.L."/>
            <person name="Nystrom G.S."/>
            <person name="Colston T.J."/>
            <person name="Bartlett D.A."/>
            <person name="Mason A.J."/>
            <person name="Ellsworth S.A."/>
            <person name="Rautsaw R.M."/>
            <person name="Lawrence K.C."/>
            <person name="Strickland J.L."/>
            <person name="He B."/>
            <person name="Fraser P."/>
            <person name="Margres M.J."/>
            <person name="Gilbert D.M."/>
            <person name="Gibbs H.L."/>
            <person name="Parkinson C.L."/>
            <person name="Rokyta D.R."/>
        </authorList>
    </citation>
    <scope>NUCLEOTIDE SEQUENCE [LARGE SCALE GENOMIC DNA]</scope>
    <source>
        <strain evidence="4">DRR0105</strain>
    </source>
</reference>
<feature type="region of interest" description="Disordered" evidence="3">
    <location>
        <begin position="54"/>
        <end position="113"/>
    </location>
</feature>
<dbReference type="Gene3D" id="2.120.10.80">
    <property type="entry name" value="Kelch-type beta propeller"/>
    <property type="match status" value="1"/>
</dbReference>
<dbReference type="SUPFAM" id="SSF117281">
    <property type="entry name" value="Kelch motif"/>
    <property type="match status" value="1"/>
</dbReference>
<dbReference type="AlphaFoldDB" id="A0AAW1C907"/>
<dbReference type="PANTHER" id="PTHR46376">
    <property type="entry name" value="LEUCINE-ZIPPER-LIKE TRANSCRIPTIONAL REGULATOR 1"/>
    <property type="match status" value="1"/>
</dbReference>
<evidence type="ECO:0000313" key="5">
    <source>
        <dbReference type="Proteomes" id="UP001474421"/>
    </source>
</evidence>
<organism evidence="4 5">
    <name type="scientific">Crotalus adamanteus</name>
    <name type="common">Eastern diamondback rattlesnake</name>
    <dbReference type="NCBI Taxonomy" id="8729"/>
    <lineage>
        <taxon>Eukaryota</taxon>
        <taxon>Metazoa</taxon>
        <taxon>Chordata</taxon>
        <taxon>Craniata</taxon>
        <taxon>Vertebrata</taxon>
        <taxon>Euteleostomi</taxon>
        <taxon>Lepidosauria</taxon>
        <taxon>Squamata</taxon>
        <taxon>Bifurcata</taxon>
        <taxon>Unidentata</taxon>
        <taxon>Episquamata</taxon>
        <taxon>Toxicofera</taxon>
        <taxon>Serpentes</taxon>
        <taxon>Colubroidea</taxon>
        <taxon>Viperidae</taxon>
        <taxon>Crotalinae</taxon>
        <taxon>Crotalus</taxon>
    </lineage>
</organism>
<dbReference type="EMBL" id="JAOTOJ010000001">
    <property type="protein sequence ID" value="KAK9410503.1"/>
    <property type="molecule type" value="Genomic_DNA"/>
</dbReference>
<name>A0AAW1C907_CROAD</name>
<gene>
    <name evidence="4" type="ORF">NXF25_001678</name>
</gene>